<protein>
    <recommendedName>
        <fullName evidence="2">tRNA-intron lyase</fullName>
        <ecNumber evidence="2">4.6.1.16</ecNumber>
    </recommendedName>
</protein>
<dbReference type="EC" id="4.6.1.16" evidence="2"/>
<evidence type="ECO:0000313" key="7">
    <source>
        <dbReference type="EMBL" id="OAY79485.1"/>
    </source>
</evidence>
<reference evidence="7 8" key="1">
    <citation type="journal article" date="2016" name="DNA Res.">
        <title>The draft genome of MD-2 pineapple using hybrid error correction of long reads.</title>
        <authorList>
            <person name="Redwan R.M."/>
            <person name="Saidin A."/>
            <person name="Kumar S.V."/>
        </authorList>
    </citation>
    <scope>NUCLEOTIDE SEQUENCE [LARGE SCALE GENOMIC DNA]</scope>
    <source>
        <strain evidence="8">cv. MD2</strain>
        <tissue evidence="7">Leaf</tissue>
    </source>
</reference>
<evidence type="ECO:0000256" key="2">
    <source>
        <dbReference type="ARBA" id="ARBA00012573"/>
    </source>
</evidence>
<dbReference type="Pfam" id="PF01974">
    <property type="entry name" value="tRNA_int_endo"/>
    <property type="match status" value="1"/>
</dbReference>
<dbReference type="SUPFAM" id="SSF53032">
    <property type="entry name" value="tRNA-intron endonuclease catalytic domain-like"/>
    <property type="match status" value="1"/>
</dbReference>
<dbReference type="AlphaFoldDB" id="A0A199VS13"/>
<proteinExistence type="inferred from homology"/>
<keyword evidence="7" id="KW-0255">Endonuclease</keyword>
<comment type="caution">
    <text evidence="7">The sequence shown here is derived from an EMBL/GenBank/DDBJ whole genome shotgun (WGS) entry which is preliminary data.</text>
</comment>
<feature type="region of interest" description="Disordered" evidence="4">
    <location>
        <begin position="25"/>
        <end position="77"/>
    </location>
</feature>
<dbReference type="InterPro" id="IPR006678">
    <property type="entry name" value="tRNA_intron_Endonuc_N"/>
</dbReference>
<dbReference type="Proteomes" id="UP000092600">
    <property type="component" value="Unassembled WGS sequence"/>
</dbReference>
<feature type="domain" description="tRNA intron endonuclease N-terminal" evidence="6">
    <location>
        <begin position="169"/>
        <end position="240"/>
    </location>
</feature>
<comment type="catalytic activity">
    <reaction evidence="3">
        <text>pretRNA = a 3'-half-tRNA molecule with a 5'-OH end + a 5'-half-tRNA molecule with a 2',3'-cyclic phosphate end + an intron with a 2',3'-cyclic phosphate and a 5'-hydroxyl terminus.</text>
        <dbReference type="EC" id="4.6.1.16"/>
    </reaction>
</comment>
<dbReference type="InterPro" id="IPR011856">
    <property type="entry name" value="tRNA_endonuc-like_dom_sf"/>
</dbReference>
<dbReference type="InterPro" id="IPR006676">
    <property type="entry name" value="tRNA_splic"/>
</dbReference>
<evidence type="ECO:0000256" key="1">
    <source>
        <dbReference type="ARBA" id="ARBA00008078"/>
    </source>
</evidence>
<sequence>MDGLVHVGQPFRIRAELLSYRGVRSVSDNPPHSTTLITEDKLNSVPQHQTSQNSAPKRPSTPFSSPNSPTPPLSNRCHRSLRRAPDVLSADLGIKAIRTNTEHNIISSYNITSKFRLTGIITLKRSASMDLSGPRWKGRGFAEIANSNPMSRVLLQLQTALSQSGTAAILAGSNALLRAEPEIADLLSRAAFGREVINSSTDNQIFQLGPEEAFYLSHSLKCLAITRDSDDTPLSENELWAYLKSKNEAFPELYMAYKHLRSKNWVVKPGIQYGVDFVAYRHHPALVHSEFAAIVVREGDRNGRLSSMTDLYCTLRACGSVAKTLLKLSIRCCGVNGSTRDSLDCLEDFDVDERTITRFIPAQSREDRDLDEVAMEFGEKLQSRLSLNSAIPCRHLRLTFLPRSGGGGDVVSNSEQAMDEAHYPSHRQHMAMRETA</sequence>
<evidence type="ECO:0000259" key="6">
    <source>
        <dbReference type="Pfam" id="PF02778"/>
    </source>
</evidence>
<dbReference type="PANTHER" id="PTHR21227">
    <property type="entry name" value="TRNA-SPLICING ENDONUCLEASE SUBUNIT SEN2"/>
    <property type="match status" value="1"/>
</dbReference>
<evidence type="ECO:0000256" key="3">
    <source>
        <dbReference type="ARBA" id="ARBA00034031"/>
    </source>
</evidence>
<evidence type="ECO:0000259" key="5">
    <source>
        <dbReference type="Pfam" id="PF01974"/>
    </source>
</evidence>
<dbReference type="EMBL" id="LSRQ01001080">
    <property type="protein sequence ID" value="OAY79485.1"/>
    <property type="molecule type" value="Genomic_DNA"/>
</dbReference>
<dbReference type="PANTHER" id="PTHR21227:SF0">
    <property type="entry name" value="TRNA-SPLICING ENDONUCLEASE SUBUNIT SEN2"/>
    <property type="match status" value="1"/>
</dbReference>
<accession>A0A199VS13</accession>
<dbReference type="Pfam" id="PF02778">
    <property type="entry name" value="tRNA_int_endo_N"/>
    <property type="match status" value="1"/>
</dbReference>
<dbReference type="GO" id="GO:0003676">
    <property type="term" value="F:nucleic acid binding"/>
    <property type="evidence" value="ECO:0007669"/>
    <property type="project" value="InterPro"/>
</dbReference>
<evidence type="ECO:0000313" key="8">
    <source>
        <dbReference type="Proteomes" id="UP000092600"/>
    </source>
</evidence>
<organism evidence="7 8">
    <name type="scientific">Ananas comosus</name>
    <name type="common">Pineapple</name>
    <name type="synonym">Ananas ananas</name>
    <dbReference type="NCBI Taxonomy" id="4615"/>
    <lineage>
        <taxon>Eukaryota</taxon>
        <taxon>Viridiplantae</taxon>
        <taxon>Streptophyta</taxon>
        <taxon>Embryophyta</taxon>
        <taxon>Tracheophyta</taxon>
        <taxon>Spermatophyta</taxon>
        <taxon>Magnoliopsida</taxon>
        <taxon>Liliopsida</taxon>
        <taxon>Poales</taxon>
        <taxon>Bromeliaceae</taxon>
        <taxon>Bromelioideae</taxon>
        <taxon>Ananas</taxon>
    </lineage>
</organism>
<name>A0A199VS13_ANACO</name>
<feature type="domain" description="tRNA intron endonuclease catalytic" evidence="5">
    <location>
        <begin position="251"/>
        <end position="326"/>
    </location>
</feature>
<dbReference type="CDD" id="cd22363">
    <property type="entry name" value="tRNA-intron_lyase_C"/>
    <property type="match status" value="1"/>
</dbReference>
<gene>
    <name evidence="7" type="ORF">ACMD2_16803</name>
</gene>
<dbReference type="Gene3D" id="3.40.1350.10">
    <property type="match status" value="1"/>
</dbReference>
<dbReference type="InterPro" id="IPR036167">
    <property type="entry name" value="tRNA_intron_Endo_cat-like_sf"/>
</dbReference>
<feature type="compositionally biased region" description="Polar residues" evidence="4">
    <location>
        <begin position="26"/>
        <end position="37"/>
    </location>
</feature>
<keyword evidence="7" id="KW-0378">Hydrolase</keyword>
<comment type="similarity">
    <text evidence="1">Belongs to the tRNA-intron endonuclease family.</text>
</comment>
<keyword evidence="7" id="KW-0540">Nuclease</keyword>
<dbReference type="GO" id="GO:0005737">
    <property type="term" value="C:cytoplasm"/>
    <property type="evidence" value="ECO:0007669"/>
    <property type="project" value="TreeGrafter"/>
</dbReference>
<dbReference type="GO" id="GO:0000214">
    <property type="term" value="C:tRNA-intron endonuclease complex"/>
    <property type="evidence" value="ECO:0007669"/>
    <property type="project" value="TreeGrafter"/>
</dbReference>
<dbReference type="GO" id="GO:0000379">
    <property type="term" value="P:tRNA-type intron splice site recognition and cleavage"/>
    <property type="evidence" value="ECO:0007669"/>
    <property type="project" value="TreeGrafter"/>
</dbReference>
<dbReference type="STRING" id="4615.A0A199VS13"/>
<dbReference type="GO" id="GO:0000213">
    <property type="term" value="F:tRNA-intron lyase activity"/>
    <property type="evidence" value="ECO:0007669"/>
    <property type="project" value="UniProtKB-EC"/>
</dbReference>
<dbReference type="InterPro" id="IPR006677">
    <property type="entry name" value="tRNA_intron_Endonuc_cat-like"/>
</dbReference>
<feature type="compositionally biased region" description="Polar residues" evidence="4">
    <location>
        <begin position="44"/>
        <end position="55"/>
    </location>
</feature>
<evidence type="ECO:0000256" key="4">
    <source>
        <dbReference type="SAM" id="MobiDB-lite"/>
    </source>
</evidence>